<dbReference type="RefSeq" id="WP_009880743.1">
    <property type="nucleotide sequence ID" value="NC_004070.1"/>
</dbReference>
<reference evidence="1 2" key="1">
    <citation type="journal article" date="2002" name="Proc. Natl. Acad. Sci. U.S.A.">
        <title>Genome sequence of a serotype M3 strain of group A Streptococcus: phage-encoded toxins, the high-virulence phenotype, and clone emergence.</title>
        <authorList>
            <person name="Beres S.B."/>
            <person name="Sylva G.L."/>
            <person name="Barbian K.D."/>
            <person name="Lei B."/>
            <person name="Hoff J.S."/>
            <person name="Mammarella N.D."/>
            <person name="Liu M.Y."/>
            <person name="Smoot J.C."/>
            <person name="Porcella S.F."/>
            <person name="Parkins L.D."/>
            <person name="Campbell D.S."/>
            <person name="Smith T.M."/>
            <person name="McCormick J.K."/>
            <person name="Leung D.Y."/>
            <person name="Schlievert P.M."/>
            <person name="Musser J.M."/>
        </authorList>
    </citation>
    <scope>NUCLEOTIDE SEQUENCE [LARGE SCALE GENOMIC DNA]</scope>
    <source>
        <strain evidence="2">ATCC BAA-595 / MGAS315</strain>
    </source>
</reference>
<sequence>MYDKKGVGLITDPEKAIYNKVYKKTTFGGLSGIDLNSSKNHSFLDLFKSPKKEKKSEVKRKEIELTNLVNECEHKLFLYNQNMTIVNDTTNPDTFFNNLDTAKYSLERAVEISKYDFINASGDDLEKGLERLTNEKLNIEEEFVKRYYFDNIKKANVLKTEKGKQNNLSKGKERLLEYRDKFEDDTIKLIDILYNN</sequence>
<gene>
    <name evidence="1" type="ordered locus">SpyM3_1353</name>
</gene>
<dbReference type="AlphaFoldDB" id="A0A0H2UVZ5"/>
<name>A0A0H2UVZ5_STRP3</name>
<evidence type="ECO:0000313" key="2">
    <source>
        <dbReference type="Proteomes" id="UP000000564"/>
    </source>
</evidence>
<proteinExistence type="predicted"/>
<dbReference type="KEGG" id="spg:SpyM3_1353"/>
<dbReference type="EMBL" id="AE014074">
    <property type="protein sequence ID" value="AAM79960.1"/>
    <property type="molecule type" value="Genomic_DNA"/>
</dbReference>
<evidence type="ECO:0000313" key="1">
    <source>
        <dbReference type="EMBL" id="AAM79960.1"/>
    </source>
</evidence>
<organism evidence="1 2">
    <name type="scientific">Streptococcus pyogenes serotype M3 (strain ATCC BAA-595 / MGAS315)</name>
    <dbReference type="NCBI Taxonomy" id="198466"/>
    <lineage>
        <taxon>Bacteria</taxon>
        <taxon>Bacillati</taxon>
        <taxon>Bacillota</taxon>
        <taxon>Bacilli</taxon>
        <taxon>Lactobacillales</taxon>
        <taxon>Streptococcaceae</taxon>
        <taxon>Streptococcus</taxon>
    </lineage>
</organism>
<dbReference type="HOGENOM" id="CLU_105880_0_0_9"/>
<protein>
    <submittedName>
        <fullName evidence="1">Uncharacterized protein</fullName>
    </submittedName>
</protein>
<accession>A0A0H2UVZ5</accession>
<dbReference type="Proteomes" id="UP000000564">
    <property type="component" value="Chromosome"/>
</dbReference>